<dbReference type="Proteomes" id="UP000229612">
    <property type="component" value="Unassembled WGS sequence"/>
</dbReference>
<sequence>MALGWTFLAISLRREYDLPPPKNWTSSWGEGQESLKKTDIWIEQINQQFKSIIKVTRSDVVNRIIKDYSEKLSVKDLKSIKSDNFDDVKFARWIIEELKRKRKNGEGTSYDKVVMSVRPSLDIREPRKQKTKTSGINDLSTHGEPREPITKNKKVLSG</sequence>
<name>A0A2H0UI51_9BACT</name>
<protein>
    <submittedName>
        <fullName evidence="2">Uncharacterized protein</fullName>
    </submittedName>
</protein>
<reference evidence="3" key="1">
    <citation type="submission" date="2017-09" db="EMBL/GenBank/DDBJ databases">
        <title>Depth-based differentiation of microbial function through sediment-hosted aquifers and enrichment of novel symbionts in the deep terrestrial subsurface.</title>
        <authorList>
            <person name="Probst A.J."/>
            <person name="Ladd B."/>
            <person name="Jarett J.K."/>
            <person name="Geller-Mcgrath D.E."/>
            <person name="Sieber C.M.K."/>
            <person name="Emerson J.B."/>
            <person name="Anantharaman K."/>
            <person name="Thomas B.C."/>
            <person name="Malmstrom R."/>
            <person name="Stieglmeier M."/>
            <person name="Klingl A."/>
            <person name="Woyke T."/>
            <person name="Ryan C.M."/>
            <person name="Banfield J.F."/>
        </authorList>
    </citation>
    <scope>NUCLEOTIDE SEQUENCE [LARGE SCALE GENOMIC DNA]</scope>
</reference>
<evidence type="ECO:0000313" key="3">
    <source>
        <dbReference type="Proteomes" id="UP000229612"/>
    </source>
</evidence>
<comment type="caution">
    <text evidence="2">The sequence shown here is derived from an EMBL/GenBank/DDBJ whole genome shotgun (WGS) entry which is preliminary data.</text>
</comment>
<gene>
    <name evidence="2" type="ORF">COU14_00825</name>
</gene>
<evidence type="ECO:0000256" key="1">
    <source>
        <dbReference type="SAM" id="MobiDB-lite"/>
    </source>
</evidence>
<feature type="compositionally biased region" description="Basic and acidic residues" evidence="1">
    <location>
        <begin position="141"/>
        <end position="150"/>
    </location>
</feature>
<dbReference type="AlphaFoldDB" id="A0A2H0UI51"/>
<evidence type="ECO:0000313" key="2">
    <source>
        <dbReference type="EMBL" id="PIR86094.1"/>
    </source>
</evidence>
<feature type="region of interest" description="Disordered" evidence="1">
    <location>
        <begin position="120"/>
        <end position="158"/>
    </location>
</feature>
<accession>A0A2H0UI51</accession>
<organism evidence="2 3">
    <name type="scientific">Candidatus Kaiserbacteria bacterium CG10_big_fil_rev_8_21_14_0_10_44_10</name>
    <dbReference type="NCBI Taxonomy" id="1974606"/>
    <lineage>
        <taxon>Bacteria</taxon>
        <taxon>Candidatus Kaiseribacteriota</taxon>
    </lineage>
</organism>
<dbReference type="EMBL" id="PFBG01000010">
    <property type="protein sequence ID" value="PIR86094.1"/>
    <property type="molecule type" value="Genomic_DNA"/>
</dbReference>
<proteinExistence type="predicted"/>